<feature type="transmembrane region" description="Helical" evidence="1">
    <location>
        <begin position="40"/>
        <end position="63"/>
    </location>
</feature>
<name>A0A6C0DD84_9ZZZZ</name>
<protein>
    <recommendedName>
        <fullName evidence="3">DUF2177 family protein</fullName>
    </recommendedName>
</protein>
<evidence type="ECO:0000313" key="2">
    <source>
        <dbReference type="EMBL" id="QHT14393.1"/>
    </source>
</evidence>
<keyword evidence="1" id="KW-0812">Transmembrane</keyword>
<evidence type="ECO:0008006" key="3">
    <source>
        <dbReference type="Google" id="ProtNLM"/>
    </source>
</evidence>
<dbReference type="Pfam" id="PF09945">
    <property type="entry name" value="DUF2177"/>
    <property type="match status" value="1"/>
</dbReference>
<dbReference type="AlphaFoldDB" id="A0A6C0DD84"/>
<keyword evidence="1" id="KW-1133">Transmembrane helix</keyword>
<sequence>MKLYVILAVGLTILALDAVWLTFRAGYHSALFKSVQGSPLIIRGFPAALVYVLIPVAIGYLVLDHVKTIQEAGIRGAALGAAMYGLYDLTNYATLTKWTLEMTITDILWGTFVCSAGSMAGLLVSKRV</sequence>
<reference evidence="2" key="1">
    <citation type="journal article" date="2020" name="Nature">
        <title>Giant virus diversity and host interactions through global metagenomics.</title>
        <authorList>
            <person name="Schulz F."/>
            <person name="Roux S."/>
            <person name="Paez-Espino D."/>
            <person name="Jungbluth S."/>
            <person name="Walsh D.A."/>
            <person name="Denef V.J."/>
            <person name="McMahon K.D."/>
            <person name="Konstantinidis K.T."/>
            <person name="Eloe-Fadrosh E.A."/>
            <person name="Kyrpides N.C."/>
            <person name="Woyke T."/>
        </authorList>
    </citation>
    <scope>NUCLEOTIDE SEQUENCE</scope>
    <source>
        <strain evidence="2">GVMAG-M-3300023174-137</strain>
    </source>
</reference>
<evidence type="ECO:0000256" key="1">
    <source>
        <dbReference type="SAM" id="Phobius"/>
    </source>
</evidence>
<keyword evidence="1" id="KW-0472">Membrane</keyword>
<proteinExistence type="predicted"/>
<accession>A0A6C0DD84</accession>
<feature type="transmembrane region" description="Helical" evidence="1">
    <location>
        <begin position="107"/>
        <end position="125"/>
    </location>
</feature>
<organism evidence="2">
    <name type="scientific">viral metagenome</name>
    <dbReference type="NCBI Taxonomy" id="1070528"/>
    <lineage>
        <taxon>unclassified sequences</taxon>
        <taxon>metagenomes</taxon>
        <taxon>organismal metagenomes</taxon>
    </lineage>
</organism>
<dbReference type="InterPro" id="IPR018687">
    <property type="entry name" value="DUF2177_membr"/>
</dbReference>
<dbReference type="EMBL" id="MN739582">
    <property type="protein sequence ID" value="QHT14393.1"/>
    <property type="molecule type" value="Genomic_DNA"/>
</dbReference>